<proteinExistence type="predicted"/>
<dbReference type="InterPro" id="IPR012427">
    <property type="entry name" value="DUF1622"/>
</dbReference>
<evidence type="ECO:0000313" key="2">
    <source>
        <dbReference type="EMBL" id="TNH40452.1"/>
    </source>
</evidence>
<organism evidence="2 3">
    <name type="scientific">Paracoccus haeundaensis</name>
    <dbReference type="NCBI Taxonomy" id="225362"/>
    <lineage>
        <taxon>Bacteria</taxon>
        <taxon>Pseudomonadati</taxon>
        <taxon>Pseudomonadota</taxon>
        <taxon>Alphaproteobacteria</taxon>
        <taxon>Rhodobacterales</taxon>
        <taxon>Paracoccaceae</taxon>
        <taxon>Paracoccus</taxon>
    </lineage>
</organism>
<dbReference type="PANTHER" id="PTHR38468">
    <property type="entry name" value="SLL0939 PROTEIN"/>
    <property type="match status" value="1"/>
</dbReference>
<dbReference type="AlphaFoldDB" id="A0A5C4R952"/>
<dbReference type="PANTHER" id="PTHR38468:SF1">
    <property type="entry name" value="SLL0939 PROTEIN"/>
    <property type="match status" value="1"/>
</dbReference>
<keyword evidence="1" id="KW-0812">Transmembrane</keyword>
<feature type="transmembrane region" description="Helical" evidence="1">
    <location>
        <begin position="20"/>
        <end position="44"/>
    </location>
</feature>
<evidence type="ECO:0000313" key="3">
    <source>
        <dbReference type="Proteomes" id="UP000304880"/>
    </source>
</evidence>
<dbReference type="EMBL" id="VDDC01000008">
    <property type="protein sequence ID" value="TNH40452.1"/>
    <property type="molecule type" value="Genomic_DNA"/>
</dbReference>
<protein>
    <submittedName>
        <fullName evidence="2">DUF1622 domain-containing protein</fullName>
    </submittedName>
</protein>
<dbReference type="Pfam" id="PF07784">
    <property type="entry name" value="DUF1622"/>
    <property type="match status" value="1"/>
</dbReference>
<keyword evidence="3" id="KW-1185">Reference proteome</keyword>
<dbReference type="Proteomes" id="UP000304880">
    <property type="component" value="Unassembled WGS sequence"/>
</dbReference>
<evidence type="ECO:0000256" key="1">
    <source>
        <dbReference type="SAM" id="Phobius"/>
    </source>
</evidence>
<name>A0A5C4R952_9RHOB</name>
<dbReference type="RefSeq" id="WP_139597949.1">
    <property type="nucleotide sequence ID" value="NZ_VDDC01000008.1"/>
</dbReference>
<keyword evidence="1" id="KW-1133">Transmembrane helix</keyword>
<comment type="caution">
    <text evidence="2">The sequence shown here is derived from an EMBL/GenBank/DDBJ whole genome shotgun (WGS) entry which is preliminary data.</text>
</comment>
<reference evidence="2 3" key="1">
    <citation type="submission" date="2019-06" db="EMBL/GenBank/DDBJ databases">
        <authorList>
            <person name="Li J."/>
        </authorList>
    </citation>
    <scope>NUCLEOTIDE SEQUENCE [LARGE SCALE GENOMIC DNA]</scope>
    <source>
        <strain evidence="2 3">CGMCC 1.8012</strain>
    </source>
</reference>
<keyword evidence="1" id="KW-0472">Membrane</keyword>
<feature type="transmembrane region" description="Helical" evidence="1">
    <location>
        <begin position="90"/>
        <end position="111"/>
    </location>
</feature>
<sequence length="125" mass="13854">MTDTTMSSMADHLGMVATGLEWIVIALELFAIGILLPGVARFATRFVSGDVMHRDAHDRHHQLNHGRLALGRHILAGLEVLIVADLIRTILHLSLANILLLGAIVVIRSFISFMMEYEMKALKND</sequence>
<gene>
    <name evidence="2" type="ORF">FHD67_04395</name>
</gene>
<accession>A0A5C4R952</accession>